<sequence>MNKVYNIQSYKQVIIFALFVAAAVAVPIDSRDATIVRSNLDNIGVGDYSYGYETSDGKVASAEGHLKSNGPENQFFEVRGSYSYPAPDGVVYTVTYVADENGFRADGAHIPRS</sequence>
<dbReference type="EMBL" id="CAVLGL010000104">
    <property type="protein sequence ID" value="CAK1598375.1"/>
    <property type="molecule type" value="Genomic_DNA"/>
</dbReference>
<keyword evidence="1 3" id="KW-0193">Cuticle</keyword>
<evidence type="ECO:0000313" key="4">
    <source>
        <dbReference type="EMBL" id="CAK1598375.1"/>
    </source>
</evidence>
<dbReference type="InterPro" id="IPR031311">
    <property type="entry name" value="CHIT_BIND_RR_consensus"/>
</dbReference>
<proteinExistence type="predicted"/>
<evidence type="ECO:0000256" key="1">
    <source>
        <dbReference type="ARBA" id="ARBA00022460"/>
    </source>
</evidence>
<dbReference type="AlphaFoldDB" id="A0AAV1LTW3"/>
<protein>
    <submittedName>
        <fullName evidence="4">Uncharacterized protein</fullName>
    </submittedName>
</protein>
<organism evidence="4 5">
    <name type="scientific">Parnassius mnemosyne</name>
    <name type="common">clouded apollo</name>
    <dbReference type="NCBI Taxonomy" id="213953"/>
    <lineage>
        <taxon>Eukaryota</taxon>
        <taxon>Metazoa</taxon>
        <taxon>Ecdysozoa</taxon>
        <taxon>Arthropoda</taxon>
        <taxon>Hexapoda</taxon>
        <taxon>Insecta</taxon>
        <taxon>Pterygota</taxon>
        <taxon>Neoptera</taxon>
        <taxon>Endopterygota</taxon>
        <taxon>Lepidoptera</taxon>
        <taxon>Glossata</taxon>
        <taxon>Ditrysia</taxon>
        <taxon>Papilionoidea</taxon>
        <taxon>Papilionidae</taxon>
        <taxon>Parnassiinae</taxon>
        <taxon>Parnassini</taxon>
        <taxon>Parnassius</taxon>
        <taxon>Driopa</taxon>
    </lineage>
</organism>
<dbReference type="PROSITE" id="PS51155">
    <property type="entry name" value="CHIT_BIND_RR_2"/>
    <property type="match status" value="1"/>
</dbReference>
<reference evidence="4 5" key="1">
    <citation type="submission" date="2023-11" db="EMBL/GenBank/DDBJ databases">
        <authorList>
            <person name="Hedman E."/>
            <person name="Englund M."/>
            <person name="Stromberg M."/>
            <person name="Nyberg Akerstrom W."/>
            <person name="Nylinder S."/>
            <person name="Jareborg N."/>
            <person name="Kallberg Y."/>
            <person name="Kronander E."/>
        </authorList>
    </citation>
    <scope>NUCLEOTIDE SEQUENCE [LARGE SCALE GENOMIC DNA]</scope>
</reference>
<dbReference type="PRINTS" id="PR00947">
    <property type="entry name" value="CUTICLE"/>
</dbReference>
<keyword evidence="2" id="KW-0732">Signal</keyword>
<dbReference type="PROSITE" id="PS00233">
    <property type="entry name" value="CHIT_BIND_RR_1"/>
    <property type="match status" value="1"/>
</dbReference>
<dbReference type="PANTHER" id="PTHR10380">
    <property type="entry name" value="CUTICLE PROTEIN"/>
    <property type="match status" value="1"/>
</dbReference>
<dbReference type="Pfam" id="PF00379">
    <property type="entry name" value="Chitin_bind_4"/>
    <property type="match status" value="1"/>
</dbReference>
<evidence type="ECO:0000256" key="3">
    <source>
        <dbReference type="PROSITE-ProRule" id="PRU00497"/>
    </source>
</evidence>
<dbReference type="PANTHER" id="PTHR10380:SF218">
    <property type="entry name" value="ADULT CUTICLE PROTEIN 65AA-RELATED"/>
    <property type="match status" value="1"/>
</dbReference>
<keyword evidence="5" id="KW-1185">Reference proteome</keyword>
<evidence type="ECO:0000313" key="5">
    <source>
        <dbReference type="Proteomes" id="UP001314205"/>
    </source>
</evidence>
<dbReference type="GO" id="GO:0062129">
    <property type="term" value="C:chitin-based extracellular matrix"/>
    <property type="evidence" value="ECO:0007669"/>
    <property type="project" value="TreeGrafter"/>
</dbReference>
<dbReference type="InterPro" id="IPR050468">
    <property type="entry name" value="Cuticle_Struct_Prot"/>
</dbReference>
<gene>
    <name evidence="4" type="ORF">PARMNEM_LOCUS17372</name>
</gene>
<comment type="caution">
    <text evidence="4">The sequence shown here is derived from an EMBL/GenBank/DDBJ whole genome shotgun (WGS) entry which is preliminary data.</text>
</comment>
<dbReference type="Proteomes" id="UP001314205">
    <property type="component" value="Unassembled WGS sequence"/>
</dbReference>
<dbReference type="GO" id="GO:0008010">
    <property type="term" value="F:structural constituent of chitin-based larval cuticle"/>
    <property type="evidence" value="ECO:0007669"/>
    <property type="project" value="TreeGrafter"/>
</dbReference>
<evidence type="ECO:0000256" key="2">
    <source>
        <dbReference type="ARBA" id="ARBA00022729"/>
    </source>
</evidence>
<name>A0AAV1LTW3_9NEOP</name>
<dbReference type="InterPro" id="IPR000618">
    <property type="entry name" value="Insect_cuticle"/>
</dbReference>
<accession>A0AAV1LTW3</accession>